<evidence type="ECO:0000313" key="2">
    <source>
        <dbReference type="EMBL" id="PYE73786.1"/>
    </source>
</evidence>
<proteinExistence type="predicted"/>
<name>A0A318SGT7_9BURK</name>
<dbReference type="OrthoDB" id="9802752at2"/>
<gene>
    <name evidence="2" type="ORF">DFQ15_13223</name>
</gene>
<dbReference type="SUPFAM" id="SSF140931">
    <property type="entry name" value="Fic-like"/>
    <property type="match status" value="1"/>
</dbReference>
<dbReference type="Pfam" id="PF02661">
    <property type="entry name" value="Fic"/>
    <property type="match status" value="1"/>
</dbReference>
<dbReference type="PANTHER" id="PTHR39426">
    <property type="entry name" value="HOMOLOGY TO DEATH-ON-CURING PROTEIN OF PHAGE P1"/>
    <property type="match status" value="1"/>
</dbReference>
<dbReference type="InterPro" id="IPR053737">
    <property type="entry name" value="Type_II_TA_Toxin"/>
</dbReference>
<dbReference type="InterPro" id="IPR006440">
    <property type="entry name" value="Doc"/>
</dbReference>
<dbReference type="NCBIfam" id="TIGR01550">
    <property type="entry name" value="DOC_P1"/>
    <property type="match status" value="1"/>
</dbReference>
<organism evidence="2 3">
    <name type="scientific">Xylophilus ampelinus</name>
    <dbReference type="NCBI Taxonomy" id="54067"/>
    <lineage>
        <taxon>Bacteria</taxon>
        <taxon>Pseudomonadati</taxon>
        <taxon>Pseudomonadota</taxon>
        <taxon>Betaproteobacteria</taxon>
        <taxon>Burkholderiales</taxon>
        <taxon>Xylophilus</taxon>
    </lineage>
</organism>
<dbReference type="InterPro" id="IPR003812">
    <property type="entry name" value="Fido"/>
</dbReference>
<protein>
    <submittedName>
        <fullName evidence="2">Death-on-curing protein</fullName>
    </submittedName>
</protein>
<dbReference type="Proteomes" id="UP000247540">
    <property type="component" value="Unassembled WGS sequence"/>
</dbReference>
<dbReference type="PANTHER" id="PTHR39426:SF1">
    <property type="entry name" value="HOMOLOGY TO DEATH-ON-CURING PROTEIN OF PHAGE P1"/>
    <property type="match status" value="1"/>
</dbReference>
<dbReference type="PROSITE" id="PS51459">
    <property type="entry name" value="FIDO"/>
    <property type="match status" value="1"/>
</dbReference>
<evidence type="ECO:0000259" key="1">
    <source>
        <dbReference type="PROSITE" id="PS51459"/>
    </source>
</evidence>
<feature type="domain" description="Fido" evidence="1">
    <location>
        <begin position="10"/>
        <end position="126"/>
    </location>
</feature>
<dbReference type="EMBL" id="QJTC01000032">
    <property type="protein sequence ID" value="PYE73786.1"/>
    <property type="molecule type" value="Genomic_DNA"/>
</dbReference>
<dbReference type="RefSeq" id="WP_110466885.1">
    <property type="nucleotide sequence ID" value="NZ_JAMOFZ010000031.1"/>
</dbReference>
<sequence>MNEAPFWRWVEPEALLLLHDESLAEHGGAPGLRDSHLFQSALGRPRNLALYGTPDLADLAASYGIGLAKNHAFVDGNKRVAFLAVGLFLALNGHRLHTTQADATLTMLDVASGAMDETAFATWLRAHVQPRSA</sequence>
<accession>A0A318SGT7</accession>
<dbReference type="InterPro" id="IPR036597">
    <property type="entry name" value="Fido-like_dom_sf"/>
</dbReference>
<dbReference type="AlphaFoldDB" id="A0A318SGT7"/>
<dbReference type="Gene3D" id="1.20.120.1870">
    <property type="entry name" value="Fic/DOC protein, Fido domain"/>
    <property type="match status" value="1"/>
</dbReference>
<dbReference type="PIRSF" id="PIRSF018297">
    <property type="entry name" value="Doc"/>
    <property type="match status" value="1"/>
</dbReference>
<evidence type="ECO:0000313" key="3">
    <source>
        <dbReference type="Proteomes" id="UP000247540"/>
    </source>
</evidence>
<dbReference type="GO" id="GO:0016301">
    <property type="term" value="F:kinase activity"/>
    <property type="evidence" value="ECO:0007669"/>
    <property type="project" value="InterPro"/>
</dbReference>
<reference evidence="2 3" key="1">
    <citation type="submission" date="2018-06" db="EMBL/GenBank/DDBJ databases">
        <title>Genomic Encyclopedia of Type Strains, Phase III (KMG-III): the genomes of soil and plant-associated and newly described type strains.</title>
        <authorList>
            <person name="Whitman W."/>
        </authorList>
    </citation>
    <scope>NUCLEOTIDE SEQUENCE [LARGE SCALE GENOMIC DNA]</scope>
    <source>
        <strain evidence="2 3">CECT 7646</strain>
    </source>
</reference>
<keyword evidence="3" id="KW-1185">Reference proteome</keyword>
<comment type="caution">
    <text evidence="2">The sequence shown here is derived from an EMBL/GenBank/DDBJ whole genome shotgun (WGS) entry which is preliminary data.</text>
</comment>